<comment type="caution">
    <text evidence="1">The sequence shown here is derived from an EMBL/GenBank/DDBJ whole genome shotgun (WGS) entry which is preliminary data.</text>
</comment>
<proteinExistence type="predicted"/>
<keyword evidence="2" id="KW-1185">Reference proteome</keyword>
<reference evidence="1" key="1">
    <citation type="submission" date="2021-11" db="EMBL/GenBank/DDBJ databases">
        <title>Genome sequence.</title>
        <authorList>
            <person name="Sun Q."/>
        </authorList>
    </citation>
    <scope>NUCLEOTIDE SEQUENCE</scope>
    <source>
        <strain evidence="1">JC732</strain>
    </source>
</reference>
<evidence type="ECO:0000313" key="2">
    <source>
        <dbReference type="Proteomes" id="UP001139103"/>
    </source>
</evidence>
<sequence length="134" mass="15333">MSYDLAVFDADIAPKTRTEFMEWYRQQTAWDESHGYNNPEIPSPRLRSWFQEMIKDFPPLNGPLASDDCDDPRVTDYSLGRSIIYGAFAWSQADVAFQVTHQLAFKYRIGFFEVSANPGGIWTPTSDGKYVSMS</sequence>
<dbReference type="Proteomes" id="UP001139103">
    <property type="component" value="Unassembled WGS sequence"/>
</dbReference>
<gene>
    <name evidence="1" type="ORF">LOC68_05040</name>
</gene>
<protein>
    <submittedName>
        <fullName evidence="1">Uncharacterized protein</fullName>
    </submittedName>
</protein>
<name>A0A9X1MJM0_9BACT</name>
<dbReference type="AlphaFoldDB" id="A0A9X1MJM0"/>
<accession>A0A9X1MJM0</accession>
<organism evidence="1 2">
    <name type="scientific">Blastopirellula sediminis</name>
    <dbReference type="NCBI Taxonomy" id="2894196"/>
    <lineage>
        <taxon>Bacteria</taxon>
        <taxon>Pseudomonadati</taxon>
        <taxon>Planctomycetota</taxon>
        <taxon>Planctomycetia</taxon>
        <taxon>Pirellulales</taxon>
        <taxon>Pirellulaceae</taxon>
        <taxon>Blastopirellula</taxon>
    </lineage>
</organism>
<dbReference type="RefSeq" id="WP_230216395.1">
    <property type="nucleotide sequence ID" value="NZ_JAJKFT010000004.1"/>
</dbReference>
<evidence type="ECO:0000313" key="1">
    <source>
        <dbReference type="EMBL" id="MCC9627751.1"/>
    </source>
</evidence>
<dbReference type="EMBL" id="JAJKFT010000004">
    <property type="protein sequence ID" value="MCC9627751.1"/>
    <property type="molecule type" value="Genomic_DNA"/>
</dbReference>